<evidence type="ECO:0000313" key="2">
    <source>
        <dbReference type="EMBL" id="KAL1005151.1"/>
    </source>
</evidence>
<reference evidence="2 3" key="1">
    <citation type="submission" date="2024-06" db="EMBL/GenBank/DDBJ databases">
        <authorList>
            <person name="Pan Q."/>
            <person name="Wen M."/>
            <person name="Jouanno E."/>
            <person name="Zahm M."/>
            <person name="Klopp C."/>
            <person name="Cabau C."/>
            <person name="Louis A."/>
            <person name="Berthelot C."/>
            <person name="Parey E."/>
            <person name="Roest Crollius H."/>
            <person name="Montfort J."/>
            <person name="Robinson-Rechavi M."/>
            <person name="Bouchez O."/>
            <person name="Lampietro C."/>
            <person name="Lopez Roques C."/>
            <person name="Donnadieu C."/>
            <person name="Postlethwait J."/>
            <person name="Bobe J."/>
            <person name="Verreycken H."/>
            <person name="Guiguen Y."/>
        </authorList>
    </citation>
    <scope>NUCLEOTIDE SEQUENCE [LARGE SCALE GENOMIC DNA]</scope>
    <source>
        <strain evidence="2">Up_M1</strain>
        <tissue evidence="2">Testis</tissue>
    </source>
</reference>
<accession>A0ABD0XVJ0</accession>
<dbReference type="AlphaFoldDB" id="A0ABD0XVJ0"/>
<evidence type="ECO:0000313" key="3">
    <source>
        <dbReference type="Proteomes" id="UP001557470"/>
    </source>
</evidence>
<sequence length="111" mass="11864">MATPSTTGCLREPSGWMVWNQHHVHLGSHNRMQPARPHCQPRPQSIIATFQGGGMGRLSSNSAPLLPDMPGDPPAGVGDQGSRPLREDDEERPYSSFKVDPGLAVLLTGGA</sequence>
<evidence type="ECO:0000256" key="1">
    <source>
        <dbReference type="SAM" id="MobiDB-lite"/>
    </source>
</evidence>
<dbReference type="EMBL" id="JAGEUA010000002">
    <property type="protein sequence ID" value="KAL1005151.1"/>
    <property type="molecule type" value="Genomic_DNA"/>
</dbReference>
<name>A0ABD0XVJ0_UMBPY</name>
<feature type="region of interest" description="Disordered" evidence="1">
    <location>
        <begin position="29"/>
        <end position="98"/>
    </location>
</feature>
<keyword evidence="3" id="KW-1185">Reference proteome</keyword>
<gene>
    <name evidence="2" type="ORF">UPYG_G00055220</name>
</gene>
<protein>
    <submittedName>
        <fullName evidence="2">Uncharacterized protein</fullName>
    </submittedName>
</protein>
<comment type="caution">
    <text evidence="2">The sequence shown here is derived from an EMBL/GenBank/DDBJ whole genome shotgun (WGS) entry which is preliminary data.</text>
</comment>
<dbReference type="Proteomes" id="UP001557470">
    <property type="component" value="Unassembled WGS sequence"/>
</dbReference>
<proteinExistence type="predicted"/>
<organism evidence="2 3">
    <name type="scientific">Umbra pygmaea</name>
    <name type="common">Eastern mudminnow</name>
    <dbReference type="NCBI Taxonomy" id="75934"/>
    <lineage>
        <taxon>Eukaryota</taxon>
        <taxon>Metazoa</taxon>
        <taxon>Chordata</taxon>
        <taxon>Craniata</taxon>
        <taxon>Vertebrata</taxon>
        <taxon>Euteleostomi</taxon>
        <taxon>Actinopterygii</taxon>
        <taxon>Neopterygii</taxon>
        <taxon>Teleostei</taxon>
        <taxon>Protacanthopterygii</taxon>
        <taxon>Esociformes</taxon>
        <taxon>Umbridae</taxon>
        <taxon>Umbra</taxon>
    </lineage>
</organism>